<sequence>MKRRRPACQIIDGVVRCVALNPDRLRKTLEFRAKKGDIVQATFPKSGTHWLMYITHFILRGGQPMTTYEEFANEWRFLEYMDIDEYDTSLPYRTFATHLVLNKRTMTKEAKYIYLTRNPWDICVSFYHMMKNVNIFGFQDGTFEDFVDAFVSGNFGYGDYFEHVAAGYALREQANVFFVTYEELKKNTREVALRLAYFLGEDYGRALEENEALIQKLLERSQPNYMRDVVVVDLTGERNPQWNEVFSRAKLTCSEGHNGDETKYPYVRNGAVGNWKDYFTPELLWKMEKRIREAEKHFSFMDLWKDIRAQAIERMNDAE</sequence>
<accession>A0ACB7SA30</accession>
<evidence type="ECO:0000313" key="2">
    <source>
        <dbReference type="Proteomes" id="UP000821845"/>
    </source>
</evidence>
<protein>
    <submittedName>
        <fullName evidence="1">Uncharacterized protein</fullName>
    </submittedName>
</protein>
<name>A0ACB7SA30_HYAAI</name>
<organism evidence="1 2">
    <name type="scientific">Hyalomma asiaticum</name>
    <name type="common">Tick</name>
    <dbReference type="NCBI Taxonomy" id="266040"/>
    <lineage>
        <taxon>Eukaryota</taxon>
        <taxon>Metazoa</taxon>
        <taxon>Ecdysozoa</taxon>
        <taxon>Arthropoda</taxon>
        <taxon>Chelicerata</taxon>
        <taxon>Arachnida</taxon>
        <taxon>Acari</taxon>
        <taxon>Parasitiformes</taxon>
        <taxon>Ixodida</taxon>
        <taxon>Ixodoidea</taxon>
        <taxon>Ixodidae</taxon>
        <taxon>Hyalomminae</taxon>
        <taxon>Hyalomma</taxon>
    </lineage>
</organism>
<gene>
    <name evidence="1" type="ORF">HPB50_002416</name>
</gene>
<comment type="caution">
    <text evidence="1">The sequence shown here is derived from an EMBL/GenBank/DDBJ whole genome shotgun (WGS) entry which is preliminary data.</text>
</comment>
<reference evidence="1" key="1">
    <citation type="submission" date="2020-05" db="EMBL/GenBank/DDBJ databases">
        <title>Large-scale comparative analyses of tick genomes elucidate their genetic diversity and vector capacities.</title>
        <authorList>
            <person name="Jia N."/>
            <person name="Wang J."/>
            <person name="Shi W."/>
            <person name="Du L."/>
            <person name="Sun Y."/>
            <person name="Zhan W."/>
            <person name="Jiang J."/>
            <person name="Wang Q."/>
            <person name="Zhang B."/>
            <person name="Ji P."/>
            <person name="Sakyi L.B."/>
            <person name="Cui X."/>
            <person name="Yuan T."/>
            <person name="Jiang B."/>
            <person name="Yang W."/>
            <person name="Lam T.T.-Y."/>
            <person name="Chang Q."/>
            <person name="Ding S."/>
            <person name="Wang X."/>
            <person name="Zhu J."/>
            <person name="Ruan X."/>
            <person name="Zhao L."/>
            <person name="Wei J."/>
            <person name="Que T."/>
            <person name="Du C."/>
            <person name="Cheng J."/>
            <person name="Dai P."/>
            <person name="Han X."/>
            <person name="Huang E."/>
            <person name="Gao Y."/>
            <person name="Liu J."/>
            <person name="Shao H."/>
            <person name="Ye R."/>
            <person name="Li L."/>
            <person name="Wei W."/>
            <person name="Wang X."/>
            <person name="Wang C."/>
            <person name="Yang T."/>
            <person name="Huo Q."/>
            <person name="Li W."/>
            <person name="Guo W."/>
            <person name="Chen H."/>
            <person name="Zhou L."/>
            <person name="Ni X."/>
            <person name="Tian J."/>
            <person name="Zhou Y."/>
            <person name="Sheng Y."/>
            <person name="Liu T."/>
            <person name="Pan Y."/>
            <person name="Xia L."/>
            <person name="Li J."/>
            <person name="Zhao F."/>
            <person name="Cao W."/>
        </authorList>
    </citation>
    <scope>NUCLEOTIDE SEQUENCE</scope>
    <source>
        <strain evidence="1">Hyas-2018</strain>
    </source>
</reference>
<dbReference type="EMBL" id="CM023484">
    <property type="protein sequence ID" value="KAH6931982.1"/>
    <property type="molecule type" value="Genomic_DNA"/>
</dbReference>
<dbReference type="Proteomes" id="UP000821845">
    <property type="component" value="Chromosome 4"/>
</dbReference>
<evidence type="ECO:0000313" key="1">
    <source>
        <dbReference type="EMBL" id="KAH6931982.1"/>
    </source>
</evidence>
<keyword evidence="2" id="KW-1185">Reference proteome</keyword>
<proteinExistence type="predicted"/>